<protein>
    <submittedName>
        <fullName evidence="1">Uncharacterized protein</fullName>
    </submittedName>
</protein>
<proteinExistence type="predicted"/>
<name>A0A8K0D299_IGNLU</name>
<evidence type="ECO:0000313" key="2">
    <source>
        <dbReference type="Proteomes" id="UP000801492"/>
    </source>
</evidence>
<sequence>MTRGGDRRSKVFESKRYATKAPANLKTIHYFFPVRRHSFLYVADRVFGRFEKIIKKKTKILTKEEYYGAFKQVGNVNILKDDWVLYDIKHLSESLKK</sequence>
<gene>
    <name evidence="1" type="ORF">ILUMI_10427</name>
</gene>
<organism evidence="1 2">
    <name type="scientific">Ignelater luminosus</name>
    <name type="common">Cucubano</name>
    <name type="synonym">Pyrophorus luminosus</name>
    <dbReference type="NCBI Taxonomy" id="2038154"/>
    <lineage>
        <taxon>Eukaryota</taxon>
        <taxon>Metazoa</taxon>
        <taxon>Ecdysozoa</taxon>
        <taxon>Arthropoda</taxon>
        <taxon>Hexapoda</taxon>
        <taxon>Insecta</taxon>
        <taxon>Pterygota</taxon>
        <taxon>Neoptera</taxon>
        <taxon>Endopterygota</taxon>
        <taxon>Coleoptera</taxon>
        <taxon>Polyphaga</taxon>
        <taxon>Elateriformia</taxon>
        <taxon>Elateroidea</taxon>
        <taxon>Elateridae</taxon>
        <taxon>Agrypninae</taxon>
        <taxon>Pyrophorini</taxon>
        <taxon>Ignelater</taxon>
    </lineage>
</organism>
<evidence type="ECO:0000313" key="1">
    <source>
        <dbReference type="EMBL" id="KAF2895746.1"/>
    </source>
</evidence>
<keyword evidence="2" id="KW-1185">Reference proteome</keyword>
<dbReference type="EMBL" id="VTPC01005708">
    <property type="protein sequence ID" value="KAF2895746.1"/>
    <property type="molecule type" value="Genomic_DNA"/>
</dbReference>
<dbReference type="Proteomes" id="UP000801492">
    <property type="component" value="Unassembled WGS sequence"/>
</dbReference>
<dbReference type="OrthoDB" id="6779410at2759"/>
<accession>A0A8K0D299</accession>
<dbReference type="AlphaFoldDB" id="A0A8K0D299"/>
<reference evidence="1" key="1">
    <citation type="submission" date="2019-08" db="EMBL/GenBank/DDBJ databases">
        <title>The genome of the North American firefly Photinus pyralis.</title>
        <authorList>
            <consortium name="Photinus pyralis genome working group"/>
            <person name="Fallon T.R."/>
            <person name="Sander Lower S.E."/>
            <person name="Weng J.-K."/>
        </authorList>
    </citation>
    <scope>NUCLEOTIDE SEQUENCE</scope>
    <source>
        <strain evidence="1">TRF0915ILg1</strain>
        <tissue evidence="1">Whole body</tissue>
    </source>
</reference>
<comment type="caution">
    <text evidence="1">The sequence shown here is derived from an EMBL/GenBank/DDBJ whole genome shotgun (WGS) entry which is preliminary data.</text>
</comment>